<keyword evidence="2" id="KW-1185">Reference proteome</keyword>
<gene>
    <name evidence="1" type="ORF">BN12_410005</name>
</gene>
<dbReference type="Gene3D" id="2.60.120.260">
    <property type="entry name" value="Galactose-binding domain-like"/>
    <property type="match status" value="1"/>
</dbReference>
<name>A0A077LZB3_9MICO</name>
<organism evidence="1 2">
    <name type="scientific">Nostocoides japonicum T1-X7</name>
    <dbReference type="NCBI Taxonomy" id="1194083"/>
    <lineage>
        <taxon>Bacteria</taxon>
        <taxon>Bacillati</taxon>
        <taxon>Actinomycetota</taxon>
        <taxon>Actinomycetes</taxon>
        <taxon>Micrococcales</taxon>
        <taxon>Intrasporangiaceae</taxon>
        <taxon>Nostocoides</taxon>
    </lineage>
</organism>
<dbReference type="OrthoDB" id="3780655at2"/>
<accession>A0A077LZB3</accession>
<dbReference type="EMBL" id="CAJB01000346">
    <property type="protein sequence ID" value="CCH79248.1"/>
    <property type="molecule type" value="Genomic_DNA"/>
</dbReference>
<comment type="caution">
    <text evidence="1">The sequence shown here is derived from an EMBL/GenBank/DDBJ whole genome shotgun (WGS) entry which is preliminary data.</text>
</comment>
<dbReference type="SUPFAM" id="SSF49785">
    <property type="entry name" value="Galactose-binding domain-like"/>
    <property type="match status" value="1"/>
</dbReference>
<protein>
    <submittedName>
        <fullName evidence="1">LicD family protein</fullName>
    </submittedName>
</protein>
<dbReference type="STRING" id="1194083.BN12_410005"/>
<dbReference type="RefSeq" id="WP_048551199.1">
    <property type="nucleotide sequence ID" value="NZ_HF570958.1"/>
</dbReference>
<dbReference type="Proteomes" id="UP000035721">
    <property type="component" value="Unassembled WGS sequence"/>
</dbReference>
<dbReference type="InterPro" id="IPR008979">
    <property type="entry name" value="Galactose-bd-like_sf"/>
</dbReference>
<evidence type="ECO:0000313" key="1">
    <source>
        <dbReference type="EMBL" id="CCH79248.1"/>
    </source>
</evidence>
<evidence type="ECO:0000313" key="2">
    <source>
        <dbReference type="Proteomes" id="UP000035721"/>
    </source>
</evidence>
<proteinExistence type="predicted"/>
<sequence length="430" mass="47396">MTDSARLEPLRRVAEAAADRFPEVGHLGPGGVLHVDVPHSAVTAVRLEVPGNEFLHVQTIGLLGEGGVDLSAGARVAVSSWYGQYEAAFSTDRLFDTEHPTGTVVHTERGNPAWLEITFPRPVPLRRIVIRNVPIRTARRLRDLRVLVTRRWRRPTVVFDGGRASADLERLTEPLRSDPDEAVRALVPVLTAVVRGDYKQARTDLDGVTDLGADTRREFVDILNTTLLPRRQLWWTTHGPTRAFRFWSPEEQVRYVRSAAEIAEALTGLTPNVSLGFGSVLAAVRDHALIPHDDDLDIIIGFEPEEARTLQDGLALVSEFLQARGFVVKGNFSAHRHVSRPRRKHVDVFVGLFEGDVVSWYPGPRGGLTRDVVFPTTTIALLGVDCPVPARPEAYLEGVYGPGWRVPDPGFAHSWDRAAYADISGSPGPA</sequence>
<reference evidence="1 2" key="1">
    <citation type="journal article" date="2013" name="ISME J.">
        <title>A metabolic model for members of the genus Tetrasphaera involved in enhanced biological phosphorus removal.</title>
        <authorList>
            <person name="Kristiansen R."/>
            <person name="Nguyen H.T.T."/>
            <person name="Saunders A.M."/>
            <person name="Nielsen J.L."/>
            <person name="Wimmer R."/>
            <person name="Le V.Q."/>
            <person name="McIlroy S.J."/>
            <person name="Petrovski S."/>
            <person name="Seviour R.J."/>
            <person name="Calteau A."/>
            <person name="Nielsen K.L."/>
            <person name="Nielsen P.H."/>
        </authorList>
    </citation>
    <scope>NUCLEOTIDE SEQUENCE [LARGE SCALE GENOMIC DNA]</scope>
    <source>
        <strain evidence="1 2">T1-X7</strain>
    </source>
</reference>
<dbReference type="AlphaFoldDB" id="A0A077LZB3"/>